<sequence length="58" mass="6476">MREGAQTPSRNKTMTPASGSSFRSAFRLEGRRMSFGRPAADHESQGKGRETETFPRCK</sequence>
<feature type="compositionally biased region" description="Basic and acidic residues" evidence="1">
    <location>
        <begin position="39"/>
        <end position="58"/>
    </location>
</feature>
<dbReference type="HOGENOM" id="CLU_2979105_0_0_1"/>
<protein>
    <submittedName>
        <fullName evidence="2">Uncharacterized protein</fullName>
    </submittedName>
</protein>
<organism evidence="2 3">
    <name type="scientific">Fusarium oxysporum f. sp. cubense (strain race 4)</name>
    <name type="common">Panama disease fungus</name>
    <dbReference type="NCBI Taxonomy" id="2502994"/>
    <lineage>
        <taxon>Eukaryota</taxon>
        <taxon>Fungi</taxon>
        <taxon>Dikarya</taxon>
        <taxon>Ascomycota</taxon>
        <taxon>Pezizomycotina</taxon>
        <taxon>Sordariomycetes</taxon>
        <taxon>Hypocreomycetidae</taxon>
        <taxon>Hypocreales</taxon>
        <taxon>Nectriaceae</taxon>
        <taxon>Fusarium</taxon>
        <taxon>Fusarium oxysporum species complex</taxon>
    </lineage>
</organism>
<name>N1S543_FUSC4</name>
<gene>
    <name evidence="2" type="ORF">FOC4_g10004568</name>
</gene>
<accession>N1S543</accession>
<reference evidence="3" key="2">
    <citation type="journal article" date="2014" name="PLoS ONE">
        <title>Genome and Transcriptome Analysis of the Fungal Pathogen Fusarium oxysporum f. sp. cubense Causing Banana Vascular Wilt Disease.</title>
        <authorList>
            <person name="Guo L."/>
            <person name="Han L."/>
            <person name="Yang L."/>
            <person name="Zeng H."/>
            <person name="Fan D."/>
            <person name="Zhu Y."/>
            <person name="Feng Y."/>
            <person name="Wang G."/>
            <person name="Peng C."/>
            <person name="Jiang X."/>
            <person name="Zhou D."/>
            <person name="Ni P."/>
            <person name="Liang C."/>
            <person name="Liu L."/>
            <person name="Wang J."/>
            <person name="Mao C."/>
            <person name="Fang X."/>
            <person name="Peng M."/>
            <person name="Huang J."/>
        </authorList>
    </citation>
    <scope>NUCLEOTIDE SEQUENCE [LARGE SCALE GENOMIC DNA]</scope>
    <source>
        <strain evidence="3">race 4</strain>
    </source>
</reference>
<keyword evidence="3" id="KW-1185">Reference proteome</keyword>
<proteinExistence type="predicted"/>
<dbReference type="Proteomes" id="UP000016929">
    <property type="component" value="Unassembled WGS sequence"/>
</dbReference>
<dbReference type="AlphaFoldDB" id="N1S543"/>
<dbReference type="STRING" id="1229665.N1S543"/>
<reference evidence="3" key="1">
    <citation type="submission" date="2012-09" db="EMBL/GenBank/DDBJ databases">
        <title>Genome sequencing and comparative transcriptomics of race 1 and race 4 of banana pathogen: Fusarium oxysporum f. sp. cubense.</title>
        <authorList>
            <person name="Fang X."/>
            <person name="Huang J."/>
        </authorList>
    </citation>
    <scope>NUCLEOTIDE SEQUENCE [LARGE SCALE GENOMIC DNA]</scope>
    <source>
        <strain evidence="3">race 4</strain>
    </source>
</reference>
<evidence type="ECO:0000313" key="3">
    <source>
        <dbReference type="Proteomes" id="UP000016929"/>
    </source>
</evidence>
<evidence type="ECO:0000313" key="2">
    <source>
        <dbReference type="EMBL" id="EMT73204.1"/>
    </source>
</evidence>
<feature type="compositionally biased region" description="Polar residues" evidence="1">
    <location>
        <begin position="1"/>
        <end position="23"/>
    </location>
</feature>
<feature type="region of interest" description="Disordered" evidence="1">
    <location>
        <begin position="1"/>
        <end position="58"/>
    </location>
</feature>
<dbReference type="EMBL" id="KB726235">
    <property type="protein sequence ID" value="EMT73204.1"/>
    <property type="molecule type" value="Genomic_DNA"/>
</dbReference>
<evidence type="ECO:0000256" key="1">
    <source>
        <dbReference type="SAM" id="MobiDB-lite"/>
    </source>
</evidence>
<dbReference type="OrthoDB" id="4889313at2759"/>